<name>A0A0F9F4D0_9ZZZZ</name>
<accession>A0A0F9F4D0</accession>
<protein>
    <submittedName>
        <fullName evidence="1">Uncharacterized protein</fullName>
    </submittedName>
</protein>
<organism evidence="1">
    <name type="scientific">marine sediment metagenome</name>
    <dbReference type="NCBI Taxonomy" id="412755"/>
    <lineage>
        <taxon>unclassified sequences</taxon>
        <taxon>metagenomes</taxon>
        <taxon>ecological metagenomes</taxon>
    </lineage>
</organism>
<dbReference type="EMBL" id="LAZR01022646">
    <property type="protein sequence ID" value="KKL81153.1"/>
    <property type="molecule type" value="Genomic_DNA"/>
</dbReference>
<dbReference type="AlphaFoldDB" id="A0A0F9F4D0"/>
<gene>
    <name evidence="1" type="ORF">LCGC14_1997650</name>
</gene>
<comment type="caution">
    <text evidence="1">The sequence shown here is derived from an EMBL/GenBank/DDBJ whole genome shotgun (WGS) entry which is preliminary data.</text>
</comment>
<feature type="non-terminal residue" evidence="1">
    <location>
        <position position="76"/>
    </location>
</feature>
<evidence type="ECO:0000313" key="1">
    <source>
        <dbReference type="EMBL" id="KKL81153.1"/>
    </source>
</evidence>
<sequence>MTSKAHALSREELIRTLTAYSGVTTSDGAADGTTLIDSNLIGRNDFISEKTVLILSGDAKDEDKGALSFNDVTGAI</sequence>
<reference evidence="1" key="1">
    <citation type="journal article" date="2015" name="Nature">
        <title>Complex archaea that bridge the gap between prokaryotes and eukaryotes.</title>
        <authorList>
            <person name="Spang A."/>
            <person name="Saw J.H."/>
            <person name="Jorgensen S.L."/>
            <person name="Zaremba-Niedzwiedzka K."/>
            <person name="Martijn J."/>
            <person name="Lind A.E."/>
            <person name="van Eijk R."/>
            <person name="Schleper C."/>
            <person name="Guy L."/>
            <person name="Ettema T.J."/>
        </authorList>
    </citation>
    <scope>NUCLEOTIDE SEQUENCE</scope>
</reference>
<proteinExistence type="predicted"/>